<comment type="similarity">
    <text evidence="2">Belongs to the DODA-type extradiol aromatic ring-opening dioxygenase family.</text>
</comment>
<keyword evidence="5" id="KW-0560">Oxidoreductase</keyword>
<evidence type="ECO:0000256" key="1">
    <source>
        <dbReference type="ARBA" id="ARBA00001947"/>
    </source>
</evidence>
<evidence type="ECO:0000256" key="5">
    <source>
        <dbReference type="ARBA" id="ARBA00023002"/>
    </source>
</evidence>
<evidence type="ECO:0000313" key="7">
    <source>
        <dbReference type="EMBL" id="MCY9596792.1"/>
    </source>
</evidence>
<dbReference type="CDD" id="cd07363">
    <property type="entry name" value="45_DOPA_Dioxygenase"/>
    <property type="match status" value="1"/>
</dbReference>
<dbReference type="GO" id="GO:0016702">
    <property type="term" value="F:oxidoreductase activity, acting on single donors with incorporation of molecular oxygen, incorporation of two atoms of oxygen"/>
    <property type="evidence" value="ECO:0007669"/>
    <property type="project" value="UniProtKB-ARBA"/>
</dbReference>
<dbReference type="SUPFAM" id="SSF53213">
    <property type="entry name" value="LigB-like"/>
    <property type="match status" value="1"/>
</dbReference>
<dbReference type="OrthoDB" id="9790889at2"/>
<dbReference type="Proteomes" id="UP001527202">
    <property type="component" value="Unassembled WGS sequence"/>
</dbReference>
<keyword evidence="8" id="KW-0223">Dioxygenase</keyword>
<sequence>MIPSLFLAHGSPALAIQDTEYTAFLRELGQQWKPKAIVIFTAHWESEVLTLTSTDETYETIYDFYGFPDELYRVAYPAKGSVKLALRLEGLFRERGIEVDTDSARGLDHGSWTLLYKMFPEADIPVIQLSVNPHLPPDKQTAIGEALRGLGEEDILVIGSGVTVHNLRMVNWGQEEPEPWAVEFDDWLIRHTLERDTAALYRYEALAPHSRMAVPRAEHFVPFFLALGSGSEERTPRVIYRGYEFGTLSYLCLQF</sequence>
<evidence type="ECO:0000256" key="3">
    <source>
        <dbReference type="ARBA" id="ARBA00022723"/>
    </source>
</evidence>
<evidence type="ECO:0000313" key="10">
    <source>
        <dbReference type="Proteomes" id="UP001527202"/>
    </source>
</evidence>
<dbReference type="InterPro" id="IPR004183">
    <property type="entry name" value="Xdiol_dOase_suB"/>
</dbReference>
<dbReference type="PANTHER" id="PTHR30096:SF0">
    <property type="entry name" value="4,5-DOPA DIOXYGENASE EXTRADIOL-LIKE PROTEIN"/>
    <property type="match status" value="1"/>
</dbReference>
<dbReference type="RefSeq" id="WP_042227279.1">
    <property type="nucleotide sequence ID" value="NZ_CP026520.1"/>
</dbReference>
<keyword evidence="3" id="KW-0479">Metal-binding</keyword>
<dbReference type="PANTHER" id="PTHR30096">
    <property type="entry name" value="4,5-DOPA DIOXYGENASE EXTRADIOL-LIKE PROTEIN"/>
    <property type="match status" value="1"/>
</dbReference>
<protein>
    <submittedName>
        <fullName evidence="8">Dioxygenase</fullName>
    </submittedName>
</protein>
<evidence type="ECO:0000256" key="4">
    <source>
        <dbReference type="ARBA" id="ARBA00022833"/>
    </source>
</evidence>
<organism evidence="8 9">
    <name type="scientific">Paenibacillus chitinolyticus</name>
    <dbReference type="NCBI Taxonomy" id="79263"/>
    <lineage>
        <taxon>Bacteria</taxon>
        <taxon>Bacillati</taxon>
        <taxon>Bacillota</taxon>
        <taxon>Bacilli</taxon>
        <taxon>Bacillales</taxon>
        <taxon>Paenibacillaceae</taxon>
        <taxon>Paenibacillus</taxon>
    </lineage>
</organism>
<reference evidence="7 10" key="2">
    <citation type="submission" date="2022-05" db="EMBL/GenBank/DDBJ databases">
        <title>Genome Sequencing of Bee-Associated Microbes.</title>
        <authorList>
            <person name="Dunlap C."/>
        </authorList>
    </citation>
    <scope>NUCLEOTIDE SEQUENCE [LARGE SCALE GENOMIC DNA]</scope>
    <source>
        <strain evidence="7 10">NRRL B-23120</strain>
    </source>
</reference>
<proteinExistence type="inferred from homology"/>
<dbReference type="KEGG" id="pchi:PC41400_20405"/>
<evidence type="ECO:0000256" key="2">
    <source>
        <dbReference type="ARBA" id="ARBA00007581"/>
    </source>
</evidence>
<name>A0A410WZV7_9BACL</name>
<dbReference type="EMBL" id="JAMDMJ010000015">
    <property type="protein sequence ID" value="MCY9596792.1"/>
    <property type="molecule type" value="Genomic_DNA"/>
</dbReference>
<dbReference type="Proteomes" id="UP000288943">
    <property type="component" value="Chromosome"/>
</dbReference>
<dbReference type="GO" id="GO:0008198">
    <property type="term" value="F:ferrous iron binding"/>
    <property type="evidence" value="ECO:0007669"/>
    <property type="project" value="InterPro"/>
</dbReference>
<dbReference type="EMBL" id="CP026520">
    <property type="protein sequence ID" value="QAV19890.1"/>
    <property type="molecule type" value="Genomic_DNA"/>
</dbReference>
<dbReference type="GeneID" id="95377157"/>
<accession>A0A410WZV7</accession>
<dbReference type="PIRSF" id="PIRSF006157">
    <property type="entry name" value="Doxgns_DODA"/>
    <property type="match status" value="1"/>
</dbReference>
<reference evidence="8 9" key="1">
    <citation type="submission" date="2018-01" db="EMBL/GenBank/DDBJ databases">
        <title>The whole genome sequencing and assembly of Paenibacillus chitinolyticus KCCM 41400 strain.</title>
        <authorList>
            <person name="Kim J.-Y."/>
            <person name="Park M.-K."/>
            <person name="Lee Y.-J."/>
            <person name="Yi H."/>
            <person name="Bahn Y.-S."/>
            <person name="Kim J.F."/>
            <person name="Lee D.-W."/>
        </authorList>
    </citation>
    <scope>NUCLEOTIDE SEQUENCE [LARGE SCALE GENOMIC DNA]</scope>
    <source>
        <strain evidence="8 9">KCCM 41400</strain>
    </source>
</reference>
<evidence type="ECO:0000313" key="8">
    <source>
        <dbReference type="EMBL" id="QAV19890.1"/>
    </source>
</evidence>
<feature type="domain" description="Extradiol ring-cleavage dioxygenase class III enzyme subunit B" evidence="6">
    <location>
        <begin position="21"/>
        <end position="242"/>
    </location>
</feature>
<dbReference type="Pfam" id="PF02900">
    <property type="entry name" value="LigB"/>
    <property type="match status" value="1"/>
</dbReference>
<evidence type="ECO:0000313" key="9">
    <source>
        <dbReference type="Proteomes" id="UP000288943"/>
    </source>
</evidence>
<evidence type="ECO:0000259" key="6">
    <source>
        <dbReference type="Pfam" id="PF02900"/>
    </source>
</evidence>
<keyword evidence="10" id="KW-1185">Reference proteome</keyword>
<dbReference type="InterPro" id="IPR014436">
    <property type="entry name" value="Extradiol_dOase_DODA"/>
</dbReference>
<keyword evidence="4" id="KW-0862">Zinc</keyword>
<gene>
    <name evidence="7" type="ORF">M5X16_13505</name>
    <name evidence="8" type="ORF">PC41400_20405</name>
</gene>
<dbReference type="GO" id="GO:0008270">
    <property type="term" value="F:zinc ion binding"/>
    <property type="evidence" value="ECO:0007669"/>
    <property type="project" value="InterPro"/>
</dbReference>
<comment type="cofactor">
    <cofactor evidence="1">
        <name>Zn(2+)</name>
        <dbReference type="ChEBI" id="CHEBI:29105"/>
    </cofactor>
</comment>
<dbReference type="AlphaFoldDB" id="A0A410WZV7"/>
<dbReference type="Gene3D" id="3.40.830.10">
    <property type="entry name" value="LigB-like"/>
    <property type="match status" value="1"/>
</dbReference>